<dbReference type="EMBL" id="SWLE01000008">
    <property type="protein sequence ID" value="TNM97063.1"/>
    <property type="molecule type" value="Genomic_DNA"/>
</dbReference>
<gene>
    <name evidence="2" type="ORF">fugu_015219</name>
</gene>
<protein>
    <submittedName>
        <fullName evidence="2">Uncharacterized protein</fullName>
    </submittedName>
</protein>
<proteinExistence type="predicted"/>
<evidence type="ECO:0000313" key="2">
    <source>
        <dbReference type="EMBL" id="TNM97063.1"/>
    </source>
</evidence>
<accession>A0A4Z2BY51</accession>
<reference evidence="2 3" key="1">
    <citation type="submission" date="2019-04" db="EMBL/GenBank/DDBJ databases">
        <title>The sequence and de novo assembly of Takifugu bimaculatus genome using PacBio and Hi-C technologies.</title>
        <authorList>
            <person name="Xu P."/>
            <person name="Liu B."/>
            <person name="Zhou Z."/>
        </authorList>
    </citation>
    <scope>NUCLEOTIDE SEQUENCE [LARGE SCALE GENOMIC DNA]</scope>
    <source>
        <strain evidence="2">TB-2018</strain>
        <tissue evidence="2">Muscle</tissue>
    </source>
</reference>
<dbReference type="Proteomes" id="UP000516260">
    <property type="component" value="Chromosome 16"/>
</dbReference>
<keyword evidence="3" id="KW-1185">Reference proteome</keyword>
<name>A0A4Z2BY51_9TELE</name>
<sequence length="252" mass="26350">MVAKADNIWDVCCCLPQGVRGRKQPVFSSSSDSFAGGAGNYLGTSLGPGGYGAGLGQGAYPGGAVGKLGAALGQSAYPQGGYPQGNYPQGFGEGATGYLGAMGGYGFGYGNGHGDGNGAVLEPILGRSRARMGVLEEGWKHLVVNMEPPRFPVIRRSLQHWKVMAVTPSQRSSSASEAREQKPPANTGLPRGSGHSKQVCWEQLRMHLWVSQLANILVSTTPLETDTKASSDDPDFFKPIASTVSSLKSLFG</sequence>
<organism evidence="2 3">
    <name type="scientific">Takifugu bimaculatus</name>
    <dbReference type="NCBI Taxonomy" id="433685"/>
    <lineage>
        <taxon>Eukaryota</taxon>
        <taxon>Metazoa</taxon>
        <taxon>Chordata</taxon>
        <taxon>Craniata</taxon>
        <taxon>Vertebrata</taxon>
        <taxon>Euteleostomi</taxon>
        <taxon>Actinopterygii</taxon>
        <taxon>Neopterygii</taxon>
        <taxon>Teleostei</taxon>
        <taxon>Neoteleostei</taxon>
        <taxon>Acanthomorphata</taxon>
        <taxon>Eupercaria</taxon>
        <taxon>Tetraodontiformes</taxon>
        <taxon>Tetradontoidea</taxon>
        <taxon>Tetraodontidae</taxon>
        <taxon>Takifugu</taxon>
    </lineage>
</organism>
<evidence type="ECO:0000256" key="1">
    <source>
        <dbReference type="SAM" id="MobiDB-lite"/>
    </source>
</evidence>
<dbReference type="AlphaFoldDB" id="A0A4Z2BY51"/>
<evidence type="ECO:0000313" key="3">
    <source>
        <dbReference type="Proteomes" id="UP000516260"/>
    </source>
</evidence>
<comment type="caution">
    <text evidence="2">The sequence shown here is derived from an EMBL/GenBank/DDBJ whole genome shotgun (WGS) entry which is preliminary data.</text>
</comment>
<feature type="region of interest" description="Disordered" evidence="1">
    <location>
        <begin position="166"/>
        <end position="194"/>
    </location>
</feature>